<dbReference type="AlphaFoldDB" id="A0A268HF36"/>
<sequence length="226" mass="24921">MEIDKKGGAFMKYWLAGFCIVFVLILAGCGNSEEQTASVSDIPDEPDKETVTSEFENSVGESIETLIDNNFYLLDVVSGDRRGSANVYATRLYTVDELEELFKQAEGPDEISDKKNGQQIMIYDDVFITLKPSEDDEDVTLIEVADRTFVRNNYSPNYLNTFFTFALLNSLFGSNWSQNRMDTCQSGGCYGGYTSTYRSNDDGGSGGSSTRRGTSNYRGGGPDAGK</sequence>
<feature type="compositionally biased region" description="Low complexity" evidence="1">
    <location>
        <begin position="208"/>
        <end position="217"/>
    </location>
</feature>
<gene>
    <name evidence="2" type="ORF">CHI12_05680</name>
</gene>
<dbReference type="PROSITE" id="PS51257">
    <property type="entry name" value="PROKAR_LIPOPROTEIN"/>
    <property type="match status" value="1"/>
</dbReference>
<proteinExistence type="predicted"/>
<comment type="caution">
    <text evidence="2">The sequence shown here is derived from an EMBL/GenBank/DDBJ whole genome shotgun (WGS) entry which is preliminary data.</text>
</comment>
<evidence type="ECO:0000256" key="1">
    <source>
        <dbReference type="SAM" id="MobiDB-lite"/>
    </source>
</evidence>
<organism evidence="2 3">
    <name type="scientific">Terribacillus saccharophilus</name>
    <dbReference type="NCBI Taxonomy" id="361277"/>
    <lineage>
        <taxon>Bacteria</taxon>
        <taxon>Bacillati</taxon>
        <taxon>Bacillota</taxon>
        <taxon>Bacilli</taxon>
        <taxon>Bacillales</taxon>
        <taxon>Bacillaceae</taxon>
        <taxon>Terribacillus</taxon>
    </lineage>
</organism>
<evidence type="ECO:0000313" key="2">
    <source>
        <dbReference type="EMBL" id="PAE08481.1"/>
    </source>
</evidence>
<evidence type="ECO:0008006" key="4">
    <source>
        <dbReference type="Google" id="ProtNLM"/>
    </source>
</evidence>
<name>A0A268HF36_9BACI</name>
<feature type="region of interest" description="Disordered" evidence="1">
    <location>
        <begin position="197"/>
        <end position="226"/>
    </location>
</feature>
<dbReference type="EMBL" id="NPBH01000017">
    <property type="protein sequence ID" value="PAE08481.1"/>
    <property type="molecule type" value="Genomic_DNA"/>
</dbReference>
<reference evidence="2 3" key="1">
    <citation type="submission" date="2017-07" db="EMBL/GenBank/DDBJ databases">
        <title>Isolation and whole genome analysis of endospore-forming bacteria from heroin.</title>
        <authorList>
            <person name="Kalinowski J."/>
            <person name="Ahrens B."/>
            <person name="Al-Dilaimi A."/>
            <person name="Winkler A."/>
            <person name="Wibberg D."/>
            <person name="Schleenbecker U."/>
            <person name="Ruckert C."/>
            <person name="Wolfel R."/>
            <person name="Grass G."/>
        </authorList>
    </citation>
    <scope>NUCLEOTIDE SEQUENCE [LARGE SCALE GENOMIC DNA]</scope>
    <source>
        <strain evidence="2 3">7509</strain>
    </source>
</reference>
<evidence type="ECO:0000313" key="3">
    <source>
        <dbReference type="Proteomes" id="UP000216475"/>
    </source>
</evidence>
<accession>A0A268HF36</accession>
<protein>
    <recommendedName>
        <fullName evidence="4">DUF4247 domain-containing protein</fullName>
    </recommendedName>
</protein>
<dbReference type="Proteomes" id="UP000216475">
    <property type="component" value="Unassembled WGS sequence"/>
</dbReference>